<keyword evidence="3" id="KW-1185">Reference proteome</keyword>
<name>A0A1X2HT20_SYNRA</name>
<comment type="caution">
    <text evidence="2">The sequence shown here is derived from an EMBL/GenBank/DDBJ whole genome shotgun (WGS) entry which is preliminary data.</text>
</comment>
<evidence type="ECO:0000256" key="1">
    <source>
        <dbReference type="SAM" id="MobiDB-lite"/>
    </source>
</evidence>
<dbReference type="OrthoDB" id="2269074at2759"/>
<protein>
    <submittedName>
        <fullName evidence="2">Uncharacterized protein</fullName>
    </submittedName>
</protein>
<dbReference type="OMA" id="MTACIPS"/>
<dbReference type="AlphaFoldDB" id="A0A1X2HT20"/>
<sequence>MAGQIQRIVKNSIPKNPKGIDKSKPSPIIKGRLMSKKKQKQYERALKNEQKHLLKRGLIDAPEEEMTDADGQVMLAQKVNRVTIDIPAEILAAAANGPGTTLGQPN</sequence>
<evidence type="ECO:0000313" key="2">
    <source>
        <dbReference type="EMBL" id="ORZ02248.1"/>
    </source>
</evidence>
<dbReference type="Proteomes" id="UP000242180">
    <property type="component" value="Unassembled WGS sequence"/>
</dbReference>
<feature type="region of interest" description="Disordered" evidence="1">
    <location>
        <begin position="1"/>
        <end position="43"/>
    </location>
</feature>
<gene>
    <name evidence="2" type="ORF">BCR43DRAFT_481245</name>
</gene>
<dbReference type="EMBL" id="MCGN01000001">
    <property type="protein sequence ID" value="ORZ02248.1"/>
    <property type="molecule type" value="Genomic_DNA"/>
</dbReference>
<organism evidence="2 3">
    <name type="scientific">Syncephalastrum racemosum</name>
    <name type="common">Filamentous fungus</name>
    <dbReference type="NCBI Taxonomy" id="13706"/>
    <lineage>
        <taxon>Eukaryota</taxon>
        <taxon>Fungi</taxon>
        <taxon>Fungi incertae sedis</taxon>
        <taxon>Mucoromycota</taxon>
        <taxon>Mucoromycotina</taxon>
        <taxon>Mucoromycetes</taxon>
        <taxon>Mucorales</taxon>
        <taxon>Syncephalastraceae</taxon>
        <taxon>Syncephalastrum</taxon>
    </lineage>
</organism>
<reference evidence="2 3" key="1">
    <citation type="submission" date="2016-07" db="EMBL/GenBank/DDBJ databases">
        <title>Pervasive Adenine N6-methylation of Active Genes in Fungi.</title>
        <authorList>
            <consortium name="DOE Joint Genome Institute"/>
            <person name="Mondo S.J."/>
            <person name="Dannebaum R.O."/>
            <person name="Kuo R.C."/>
            <person name="Labutti K."/>
            <person name="Haridas S."/>
            <person name="Kuo A."/>
            <person name="Salamov A."/>
            <person name="Ahrendt S.R."/>
            <person name="Lipzen A."/>
            <person name="Sullivan W."/>
            <person name="Andreopoulos W.B."/>
            <person name="Clum A."/>
            <person name="Lindquist E."/>
            <person name="Daum C."/>
            <person name="Ramamoorthy G.K."/>
            <person name="Gryganskyi A."/>
            <person name="Culley D."/>
            <person name="Magnuson J.K."/>
            <person name="James T.Y."/>
            <person name="O'Malley M.A."/>
            <person name="Stajich J.E."/>
            <person name="Spatafora J.W."/>
            <person name="Visel A."/>
            <person name="Grigoriev I.V."/>
        </authorList>
    </citation>
    <scope>NUCLEOTIDE SEQUENCE [LARGE SCALE GENOMIC DNA]</scope>
    <source>
        <strain evidence="2 3">NRRL 2496</strain>
    </source>
</reference>
<accession>A0A1X2HT20</accession>
<dbReference type="InParanoid" id="A0A1X2HT20"/>
<evidence type="ECO:0000313" key="3">
    <source>
        <dbReference type="Proteomes" id="UP000242180"/>
    </source>
</evidence>
<proteinExistence type="predicted"/>